<protein>
    <submittedName>
        <fullName evidence="1">Uncharacterized protein</fullName>
    </submittedName>
</protein>
<reference evidence="2" key="1">
    <citation type="journal article" date="2019" name="Int. J. Syst. Evol. Microbiol.">
        <title>The Global Catalogue of Microorganisms (GCM) 10K type strain sequencing project: providing services to taxonomists for standard genome sequencing and annotation.</title>
        <authorList>
            <consortium name="The Broad Institute Genomics Platform"/>
            <consortium name="The Broad Institute Genome Sequencing Center for Infectious Disease"/>
            <person name="Wu L."/>
            <person name="Ma J."/>
        </authorList>
    </citation>
    <scope>NUCLEOTIDE SEQUENCE [LARGE SCALE GENOMIC DNA]</scope>
    <source>
        <strain evidence="2">JCM 16378</strain>
    </source>
</reference>
<evidence type="ECO:0000313" key="1">
    <source>
        <dbReference type="EMBL" id="GAA2735271.1"/>
    </source>
</evidence>
<evidence type="ECO:0000313" key="2">
    <source>
        <dbReference type="Proteomes" id="UP001501326"/>
    </source>
</evidence>
<comment type="caution">
    <text evidence="1">The sequence shown here is derived from an EMBL/GenBank/DDBJ whole genome shotgun (WGS) entry which is preliminary data.</text>
</comment>
<gene>
    <name evidence="1" type="ORF">GCM10009867_17210</name>
</gene>
<dbReference type="Proteomes" id="UP001501326">
    <property type="component" value="Unassembled WGS sequence"/>
</dbReference>
<name>A0ABP6H1G1_9MICO</name>
<dbReference type="RefSeq" id="WP_344192159.1">
    <property type="nucleotide sequence ID" value="NZ_BAAARN010000001.1"/>
</dbReference>
<organism evidence="1 2">
    <name type="scientific">Pedococcus aerophilus</name>
    <dbReference type="NCBI Taxonomy" id="436356"/>
    <lineage>
        <taxon>Bacteria</taxon>
        <taxon>Bacillati</taxon>
        <taxon>Actinomycetota</taxon>
        <taxon>Actinomycetes</taxon>
        <taxon>Micrococcales</taxon>
        <taxon>Intrasporangiaceae</taxon>
        <taxon>Pedococcus</taxon>
    </lineage>
</organism>
<sequence length="218" mass="23197">MTDAGSLRPLDAEALRVPTTPAEQAALREQLWGAVPKPLTLRMPRHTIVFQLDPQGRALGTGPHEWGPLRVELGLGPSGNVTIDTGANAVTGQALDTKTLLDLAEAVQDALAADLTVGPLVGALRAVGHQRLPGRDGQGQDSPEWPDDAAVTEAALTRLRDAMATTGDDRDVETLKAALTLARTERDDARAWARAVHHQAWDGSHVPANYPSWLTDPA</sequence>
<proteinExistence type="predicted"/>
<keyword evidence="2" id="KW-1185">Reference proteome</keyword>
<dbReference type="EMBL" id="BAAARN010000001">
    <property type="protein sequence ID" value="GAA2735271.1"/>
    <property type="molecule type" value="Genomic_DNA"/>
</dbReference>
<accession>A0ABP6H1G1</accession>